<evidence type="ECO:0008006" key="3">
    <source>
        <dbReference type="Google" id="ProtNLM"/>
    </source>
</evidence>
<comment type="caution">
    <text evidence="1">The sequence shown here is derived from an EMBL/GenBank/DDBJ whole genome shotgun (WGS) entry which is preliminary data.</text>
</comment>
<sequence>MTPVVLKCGDAPLPLALRSLDVFNAPTLPEKDDFDEAFAKLETVEQPRLVVVGDDAAFAAALTRLMRTERLHVELAYVPEERTDATHAYGLRTGSKAATTAVSGTARQLPLIRDDAGIALVGEARVHGSEHDGELIGEAYVDEKRLFSGTVPGMRVVPIPELPGLRATIDKRRWFGGHRWLSGRAVQLGSPSAFLTRDGIRTTRGVKRSTFYRHDQDWLLVYDS</sequence>
<gene>
    <name evidence="1" type="ORF">EF834_14915</name>
</gene>
<organism evidence="1 2">
    <name type="scientific">Rhodococcus spongiicola</name>
    <dbReference type="NCBI Taxonomy" id="2487352"/>
    <lineage>
        <taxon>Bacteria</taxon>
        <taxon>Bacillati</taxon>
        <taxon>Actinomycetota</taxon>
        <taxon>Actinomycetes</taxon>
        <taxon>Mycobacteriales</taxon>
        <taxon>Nocardiaceae</taxon>
        <taxon>Rhodococcus</taxon>
    </lineage>
</organism>
<evidence type="ECO:0000313" key="1">
    <source>
        <dbReference type="EMBL" id="RVW01689.1"/>
    </source>
</evidence>
<keyword evidence="2" id="KW-1185">Reference proteome</keyword>
<dbReference type="AlphaFoldDB" id="A0A3S3BHY5"/>
<dbReference type="Proteomes" id="UP000284333">
    <property type="component" value="Unassembled WGS sequence"/>
</dbReference>
<dbReference type="RefSeq" id="WP_127947996.1">
    <property type="nucleotide sequence ID" value="NZ_RKLN01000005.1"/>
</dbReference>
<dbReference type="EMBL" id="RKLN01000005">
    <property type="protein sequence ID" value="RVW01689.1"/>
    <property type="molecule type" value="Genomic_DNA"/>
</dbReference>
<name>A0A3S3BHY5_9NOCA</name>
<reference evidence="1 2" key="1">
    <citation type="submission" date="2018-11" db="EMBL/GenBank/DDBJ databases">
        <title>Rhodococcus spongicola sp. nov. and Rhodococcus xishaensis sp. nov. from marine sponges.</title>
        <authorList>
            <person name="Li L."/>
            <person name="Lin H.W."/>
        </authorList>
    </citation>
    <scope>NUCLEOTIDE SEQUENCE [LARGE SCALE GENOMIC DNA]</scope>
    <source>
        <strain evidence="1 2">LHW50502</strain>
    </source>
</reference>
<accession>A0A3S3BHY5</accession>
<evidence type="ECO:0000313" key="2">
    <source>
        <dbReference type="Proteomes" id="UP000284333"/>
    </source>
</evidence>
<proteinExistence type="predicted"/>
<protein>
    <recommendedName>
        <fullName evidence="3">Peptidase M50</fullName>
    </recommendedName>
</protein>
<dbReference type="OrthoDB" id="5189801at2"/>